<evidence type="ECO:0000313" key="1">
    <source>
        <dbReference type="EMBL" id="KAK6748811.1"/>
    </source>
</evidence>
<name>A0ABR1DH93_NECAM</name>
<dbReference type="Proteomes" id="UP001303046">
    <property type="component" value="Unassembled WGS sequence"/>
</dbReference>
<dbReference type="EMBL" id="JAVFWL010000004">
    <property type="protein sequence ID" value="KAK6748811.1"/>
    <property type="molecule type" value="Genomic_DNA"/>
</dbReference>
<keyword evidence="2" id="KW-1185">Reference proteome</keyword>
<sequence>MGKQRKGGLPYLKTSLKFNWDSGRGVSAAEQQKLISDIFDDLQENGCRCDTEPSCGDQMSTFINDHAGFGLQACLDLVKVEPTAVVLLDSGCPRPSAVANTLGLYFNNYSRSVLTYCLPGIEEMIWNRLNRKSNSVVLRKCPGELRTCLESTFTTVCVQAGRFGGGYSPVSLINSQGKATKARQ</sequence>
<organism evidence="1 2">
    <name type="scientific">Necator americanus</name>
    <name type="common">Human hookworm</name>
    <dbReference type="NCBI Taxonomy" id="51031"/>
    <lineage>
        <taxon>Eukaryota</taxon>
        <taxon>Metazoa</taxon>
        <taxon>Ecdysozoa</taxon>
        <taxon>Nematoda</taxon>
        <taxon>Chromadorea</taxon>
        <taxon>Rhabditida</taxon>
        <taxon>Rhabditina</taxon>
        <taxon>Rhabditomorpha</taxon>
        <taxon>Strongyloidea</taxon>
        <taxon>Ancylostomatidae</taxon>
        <taxon>Bunostominae</taxon>
        <taxon>Necator</taxon>
    </lineage>
</organism>
<gene>
    <name evidence="1" type="primary">Necator_chrIV.g14733</name>
    <name evidence="1" type="ORF">RB195_001438</name>
</gene>
<proteinExistence type="predicted"/>
<protein>
    <submittedName>
        <fullName evidence="1">Uncharacterized protein</fullName>
    </submittedName>
</protein>
<evidence type="ECO:0000313" key="2">
    <source>
        <dbReference type="Proteomes" id="UP001303046"/>
    </source>
</evidence>
<accession>A0ABR1DH93</accession>
<reference evidence="1 2" key="1">
    <citation type="submission" date="2023-08" db="EMBL/GenBank/DDBJ databases">
        <title>A Necator americanus chromosomal reference genome.</title>
        <authorList>
            <person name="Ilik V."/>
            <person name="Petrzelkova K.J."/>
            <person name="Pardy F."/>
            <person name="Fuh T."/>
            <person name="Niatou-Singa F.S."/>
            <person name="Gouil Q."/>
            <person name="Baker L."/>
            <person name="Ritchie M.E."/>
            <person name="Jex A.R."/>
            <person name="Gazzola D."/>
            <person name="Li H."/>
            <person name="Toshio Fujiwara R."/>
            <person name="Zhan B."/>
            <person name="Aroian R.V."/>
            <person name="Pafco B."/>
            <person name="Schwarz E.M."/>
        </authorList>
    </citation>
    <scope>NUCLEOTIDE SEQUENCE [LARGE SCALE GENOMIC DNA]</scope>
    <source>
        <strain evidence="1 2">Aroian</strain>
        <tissue evidence="1">Whole animal</tissue>
    </source>
</reference>
<comment type="caution">
    <text evidence="1">The sequence shown here is derived from an EMBL/GenBank/DDBJ whole genome shotgun (WGS) entry which is preliminary data.</text>
</comment>